<evidence type="ECO:0000256" key="5">
    <source>
        <dbReference type="ARBA" id="ARBA00023004"/>
    </source>
</evidence>
<evidence type="ECO:0000256" key="3">
    <source>
        <dbReference type="ARBA" id="ARBA00022691"/>
    </source>
</evidence>
<dbReference type="SUPFAM" id="SSF102114">
    <property type="entry name" value="Radical SAM enzymes"/>
    <property type="match status" value="1"/>
</dbReference>
<evidence type="ECO:0000313" key="10">
    <source>
        <dbReference type="Proteomes" id="UP000262882"/>
    </source>
</evidence>
<dbReference type="InterPro" id="IPR058240">
    <property type="entry name" value="rSAM_sf"/>
</dbReference>
<comment type="cofactor">
    <cofactor evidence="1">
        <name>[4Fe-4S] cluster</name>
        <dbReference type="ChEBI" id="CHEBI:49883"/>
    </cofactor>
</comment>
<organism evidence="9 10">
    <name type="scientific">Actinomadura spongiicola</name>
    <dbReference type="NCBI Taxonomy" id="2303421"/>
    <lineage>
        <taxon>Bacteria</taxon>
        <taxon>Bacillati</taxon>
        <taxon>Actinomycetota</taxon>
        <taxon>Actinomycetes</taxon>
        <taxon>Streptosporangiales</taxon>
        <taxon>Thermomonosporaceae</taxon>
        <taxon>Actinomadura</taxon>
    </lineage>
</organism>
<dbReference type="GO" id="GO:0051539">
    <property type="term" value="F:4 iron, 4 sulfur cluster binding"/>
    <property type="evidence" value="ECO:0007669"/>
    <property type="project" value="UniProtKB-KW"/>
</dbReference>
<dbReference type="AlphaFoldDB" id="A0A372GA40"/>
<reference evidence="9 10" key="1">
    <citation type="submission" date="2018-08" db="EMBL/GenBank/DDBJ databases">
        <title>Actinomadura spongicola sp. nov., isolated from marine sponge Leucetta chagosensis.</title>
        <authorList>
            <person name="Li L."/>
            <person name="Lin H.W."/>
        </authorList>
    </citation>
    <scope>NUCLEOTIDE SEQUENCE [LARGE SCALE GENOMIC DNA]</scope>
    <source>
        <strain evidence="9 10">LHW52907</strain>
    </source>
</reference>
<dbReference type="InterPro" id="IPR023885">
    <property type="entry name" value="4Fe4S-binding_SPASM_dom"/>
</dbReference>
<dbReference type="InterPro" id="IPR013785">
    <property type="entry name" value="Aldolase_TIM"/>
</dbReference>
<feature type="region of interest" description="Disordered" evidence="7">
    <location>
        <begin position="446"/>
        <end position="481"/>
    </location>
</feature>
<dbReference type="UniPathway" id="UPA00782"/>
<accession>A0A372GA40</accession>
<dbReference type="InterPro" id="IPR007197">
    <property type="entry name" value="rSAM"/>
</dbReference>
<keyword evidence="2" id="KW-0004">4Fe-4S</keyword>
<dbReference type="EMBL" id="QVNQ01000010">
    <property type="protein sequence ID" value="RFS82235.1"/>
    <property type="molecule type" value="Genomic_DNA"/>
</dbReference>
<evidence type="ECO:0000313" key="9">
    <source>
        <dbReference type="EMBL" id="RFS82235.1"/>
    </source>
</evidence>
<keyword evidence="6" id="KW-0411">Iron-sulfur</keyword>
<dbReference type="Gene3D" id="3.20.20.70">
    <property type="entry name" value="Aldolase class I"/>
    <property type="match status" value="1"/>
</dbReference>
<dbReference type="RefSeq" id="WP_117403418.1">
    <property type="nucleotide sequence ID" value="NZ_QVNQ01000010.1"/>
</dbReference>
<protein>
    <submittedName>
        <fullName evidence="9">SPASM domain-containing protein</fullName>
    </submittedName>
</protein>
<proteinExistence type="predicted"/>
<dbReference type="GO" id="GO:0003824">
    <property type="term" value="F:catalytic activity"/>
    <property type="evidence" value="ECO:0007669"/>
    <property type="project" value="InterPro"/>
</dbReference>
<dbReference type="PANTHER" id="PTHR43787:SF3">
    <property type="entry name" value="ARYLSULFATASE REGULATORY PROTEIN"/>
    <property type="match status" value="1"/>
</dbReference>
<feature type="domain" description="Radical SAM core" evidence="8">
    <location>
        <begin position="98"/>
        <end position="238"/>
    </location>
</feature>
<dbReference type="Proteomes" id="UP000262882">
    <property type="component" value="Unassembled WGS sequence"/>
</dbReference>
<evidence type="ECO:0000256" key="4">
    <source>
        <dbReference type="ARBA" id="ARBA00022723"/>
    </source>
</evidence>
<dbReference type="CDD" id="cd01335">
    <property type="entry name" value="Radical_SAM"/>
    <property type="match status" value="1"/>
</dbReference>
<keyword evidence="4" id="KW-0479">Metal-binding</keyword>
<name>A0A372GA40_9ACTN</name>
<evidence type="ECO:0000256" key="1">
    <source>
        <dbReference type="ARBA" id="ARBA00001966"/>
    </source>
</evidence>
<dbReference type="SFLD" id="SFLDS00029">
    <property type="entry name" value="Radical_SAM"/>
    <property type="match status" value="1"/>
</dbReference>
<evidence type="ECO:0000256" key="6">
    <source>
        <dbReference type="ARBA" id="ARBA00023014"/>
    </source>
</evidence>
<gene>
    <name evidence="9" type="ORF">D0T12_28795</name>
</gene>
<keyword evidence="10" id="KW-1185">Reference proteome</keyword>
<sequence length="481" mass="53351">MHASQFLVVSDEALLDVNGNFVRVALHTASEQVYVLADDVLQRLVDRPALLSDAERTELAAADLIVADSRDEFSEVVEQNRAHLARLTDRMFVLMPAAYCNMGCGYCGQKHFRLPKREQHRDAIKRRLVAAAEDSSTSGLGVCWFGAEPMMGYAQILDISATVIPACVEAGKPYTAKMVTNGSLLTLEKIRRLYHDCRVTHFEITLDGDAESHDAQRPLKSGRGSFRHITTVIRQACDEENLPGLQFSIRTNVSRANQDRHTRFAREMRDAGLADPRVSFYATPVREWGNDVSDYAIARRDAIDIERDWLDAYAAHGLRAGDLPIKRRHMVCVAVNRRAEVIAPEGQLHSCTEQPLVPGRENTAIGHVMLAQSAELRPEGRYDDWNKNLLGDTNAYCPSCAIFPICGGACPLLWGEGKPACPTTKVTLPMQLTRYGLRLGLRGADQLQRPASTSVTTALSTRTPSREPGSIPTSSRTRRNR</sequence>
<dbReference type="NCBIfam" id="TIGR04085">
    <property type="entry name" value="rSAM_more_4Fe4S"/>
    <property type="match status" value="1"/>
</dbReference>
<dbReference type="SFLD" id="SFLDG01067">
    <property type="entry name" value="SPASM/twitch_domain_containing"/>
    <property type="match status" value="1"/>
</dbReference>
<evidence type="ECO:0000256" key="7">
    <source>
        <dbReference type="SAM" id="MobiDB-lite"/>
    </source>
</evidence>
<dbReference type="PANTHER" id="PTHR43787">
    <property type="entry name" value="FEMO COFACTOR BIOSYNTHESIS PROTEIN NIFB-RELATED"/>
    <property type="match status" value="1"/>
</dbReference>
<dbReference type="OrthoDB" id="9782387at2"/>
<evidence type="ECO:0000256" key="2">
    <source>
        <dbReference type="ARBA" id="ARBA00022485"/>
    </source>
</evidence>
<evidence type="ECO:0000259" key="8">
    <source>
        <dbReference type="Pfam" id="PF04055"/>
    </source>
</evidence>
<keyword evidence="5" id="KW-0408">Iron</keyword>
<dbReference type="Pfam" id="PF04055">
    <property type="entry name" value="Radical_SAM"/>
    <property type="match status" value="1"/>
</dbReference>
<keyword evidence="3" id="KW-0949">S-adenosyl-L-methionine</keyword>
<feature type="compositionally biased region" description="Polar residues" evidence="7">
    <location>
        <begin position="449"/>
        <end position="463"/>
    </location>
</feature>
<comment type="caution">
    <text evidence="9">The sequence shown here is derived from an EMBL/GenBank/DDBJ whole genome shotgun (WGS) entry which is preliminary data.</text>
</comment>
<dbReference type="GO" id="GO:0046872">
    <property type="term" value="F:metal ion binding"/>
    <property type="evidence" value="ECO:0007669"/>
    <property type="project" value="UniProtKB-KW"/>
</dbReference>